<name>A0A1G7SYX4_9BACT</name>
<dbReference type="SUPFAM" id="SSF56281">
    <property type="entry name" value="Metallo-hydrolase/oxidoreductase"/>
    <property type="match status" value="1"/>
</dbReference>
<dbReference type="Proteomes" id="UP000198748">
    <property type="component" value="Unassembled WGS sequence"/>
</dbReference>
<feature type="chain" id="PRO_5011449502" evidence="5">
    <location>
        <begin position="26"/>
        <end position="294"/>
    </location>
</feature>
<dbReference type="GO" id="GO:0046872">
    <property type="term" value="F:metal ion binding"/>
    <property type="evidence" value="ECO:0007669"/>
    <property type="project" value="UniProtKB-KW"/>
</dbReference>
<evidence type="ECO:0000256" key="1">
    <source>
        <dbReference type="ARBA" id="ARBA00001947"/>
    </source>
</evidence>
<keyword evidence="4" id="KW-0862">Zinc</keyword>
<dbReference type="GO" id="GO:0016787">
    <property type="term" value="F:hydrolase activity"/>
    <property type="evidence" value="ECO:0007669"/>
    <property type="project" value="UniProtKB-KW"/>
</dbReference>
<feature type="domain" description="Metallo-beta-lactamase" evidence="6">
    <location>
        <begin position="59"/>
        <end position="249"/>
    </location>
</feature>
<evidence type="ECO:0000256" key="2">
    <source>
        <dbReference type="ARBA" id="ARBA00022723"/>
    </source>
</evidence>
<keyword evidence="2" id="KW-0479">Metal-binding</keyword>
<dbReference type="InterPro" id="IPR001279">
    <property type="entry name" value="Metallo-B-lactamas"/>
</dbReference>
<dbReference type="PANTHER" id="PTHR46233">
    <property type="entry name" value="HYDROXYACYLGLUTATHIONE HYDROLASE GLOC"/>
    <property type="match status" value="1"/>
</dbReference>
<evidence type="ECO:0000313" key="7">
    <source>
        <dbReference type="EMBL" id="SDG28255.1"/>
    </source>
</evidence>
<dbReference type="OrthoDB" id="9802248at2"/>
<dbReference type="Gene3D" id="3.60.15.10">
    <property type="entry name" value="Ribonuclease Z/Hydroxyacylglutathione hydrolase-like"/>
    <property type="match status" value="1"/>
</dbReference>
<dbReference type="NCBIfam" id="NF012229">
    <property type="entry name" value="bla_class_B_core"/>
    <property type="match status" value="1"/>
</dbReference>
<protein>
    <submittedName>
        <fullName evidence="7">Metallo-beta-lactamase class B</fullName>
    </submittedName>
</protein>
<evidence type="ECO:0000259" key="6">
    <source>
        <dbReference type="SMART" id="SM00849"/>
    </source>
</evidence>
<sequence length="294" mass="32600">MPKFQKTLITTFLAGALLTPFASDAQTKTYKLPYVQADWSKDYRPFRIAGNLYYVGTYDLACYLIATPQGHILINTGLEGSVPLIRKHVQALGFKFEDIKILLATHAHYDHVAGMAAIKKATAAKLMIQEKDAKAMADGGASDYALGSHGASFEPVEPDKLLKNGEVVKLGTMQVKLLHHPGHTPGASSFSFMVRDEKRAYKVLIANMPSILDETKLSGMPGYAEVGKDYAKTLAVMKNEQFDIWLSSHASQFGLHEKHKPTDPYRPEAFFDKAGYDKALANLKKSYDEKIRNK</sequence>
<feature type="signal peptide" evidence="5">
    <location>
        <begin position="1"/>
        <end position="25"/>
    </location>
</feature>
<evidence type="ECO:0000256" key="4">
    <source>
        <dbReference type="ARBA" id="ARBA00022833"/>
    </source>
</evidence>
<dbReference type="PANTHER" id="PTHR46233:SF3">
    <property type="entry name" value="HYDROXYACYLGLUTATHIONE HYDROLASE GLOC"/>
    <property type="match status" value="1"/>
</dbReference>
<keyword evidence="8" id="KW-1185">Reference proteome</keyword>
<evidence type="ECO:0000256" key="3">
    <source>
        <dbReference type="ARBA" id="ARBA00022801"/>
    </source>
</evidence>
<dbReference type="InterPro" id="IPR036866">
    <property type="entry name" value="RibonucZ/Hydroxyglut_hydro"/>
</dbReference>
<reference evidence="8" key="1">
    <citation type="submission" date="2016-10" db="EMBL/GenBank/DDBJ databases">
        <authorList>
            <person name="Varghese N."/>
            <person name="Submissions S."/>
        </authorList>
    </citation>
    <scope>NUCLEOTIDE SEQUENCE [LARGE SCALE GENOMIC DNA]</scope>
    <source>
        <strain evidence="8">DSM 25329</strain>
    </source>
</reference>
<dbReference type="NCBIfam" id="NF033105">
    <property type="entry name" value="bla_subclass_B3"/>
    <property type="match status" value="1"/>
</dbReference>
<dbReference type="InterPro" id="IPR051453">
    <property type="entry name" value="MBL_Glyoxalase_II"/>
</dbReference>
<keyword evidence="5" id="KW-0732">Signal</keyword>
<accession>A0A1G7SYX4</accession>
<dbReference type="Pfam" id="PF00753">
    <property type="entry name" value="Lactamase_B"/>
    <property type="match status" value="1"/>
</dbReference>
<keyword evidence="3" id="KW-0378">Hydrolase</keyword>
<evidence type="ECO:0000313" key="8">
    <source>
        <dbReference type="Proteomes" id="UP000198748"/>
    </source>
</evidence>
<evidence type="ECO:0000256" key="5">
    <source>
        <dbReference type="SAM" id="SignalP"/>
    </source>
</evidence>
<dbReference type="AlphaFoldDB" id="A0A1G7SYX4"/>
<dbReference type="EMBL" id="FNAN01000017">
    <property type="protein sequence ID" value="SDG28255.1"/>
    <property type="molecule type" value="Genomic_DNA"/>
</dbReference>
<dbReference type="RefSeq" id="WP_090155796.1">
    <property type="nucleotide sequence ID" value="NZ_FNAN01000017.1"/>
</dbReference>
<organism evidence="7 8">
    <name type="scientific">Dyadobacter soli</name>
    <dbReference type="NCBI Taxonomy" id="659014"/>
    <lineage>
        <taxon>Bacteria</taxon>
        <taxon>Pseudomonadati</taxon>
        <taxon>Bacteroidota</taxon>
        <taxon>Cytophagia</taxon>
        <taxon>Cytophagales</taxon>
        <taxon>Spirosomataceae</taxon>
        <taxon>Dyadobacter</taxon>
    </lineage>
</organism>
<dbReference type="SMART" id="SM00849">
    <property type="entry name" value="Lactamase_B"/>
    <property type="match status" value="1"/>
</dbReference>
<dbReference type="STRING" id="659014.SAMN04487996_11732"/>
<proteinExistence type="predicted"/>
<comment type="cofactor">
    <cofactor evidence="1">
        <name>Zn(2+)</name>
        <dbReference type="ChEBI" id="CHEBI:29105"/>
    </cofactor>
</comment>
<gene>
    <name evidence="7" type="ORF">SAMN04487996_11732</name>
</gene>